<dbReference type="EMBL" id="JBHSHC010000033">
    <property type="protein sequence ID" value="MFC4766861.1"/>
    <property type="molecule type" value="Genomic_DNA"/>
</dbReference>
<protein>
    <submittedName>
        <fullName evidence="3">ISL3 family transposase</fullName>
    </submittedName>
</protein>
<dbReference type="InterPro" id="IPR002560">
    <property type="entry name" value="Transposase_DDE"/>
</dbReference>
<proteinExistence type="predicted"/>
<name>A0ABV9PX89_9BACL</name>
<dbReference type="InterPro" id="IPR029261">
    <property type="entry name" value="Transposase_Znf"/>
</dbReference>
<comment type="caution">
    <text evidence="3">The sequence shown here is derived from an EMBL/GenBank/DDBJ whole genome shotgun (WGS) entry which is preliminary data.</text>
</comment>
<evidence type="ECO:0000259" key="1">
    <source>
        <dbReference type="Pfam" id="PF01610"/>
    </source>
</evidence>
<dbReference type="Pfam" id="PF14690">
    <property type="entry name" value="Zn_ribbon_ISL3"/>
    <property type="match status" value="1"/>
</dbReference>
<dbReference type="Proteomes" id="UP001596002">
    <property type="component" value="Unassembled WGS sequence"/>
</dbReference>
<dbReference type="PANTHER" id="PTHR33498:SF1">
    <property type="entry name" value="TRANSPOSASE FOR INSERTION SEQUENCE ELEMENT IS1557"/>
    <property type="match status" value="1"/>
</dbReference>
<accession>A0ABV9PX89</accession>
<dbReference type="PANTHER" id="PTHR33498">
    <property type="entry name" value="TRANSPOSASE FOR INSERTION SEQUENCE ELEMENT IS1557"/>
    <property type="match status" value="1"/>
</dbReference>
<evidence type="ECO:0000313" key="3">
    <source>
        <dbReference type="EMBL" id="MFC4766861.1"/>
    </source>
</evidence>
<dbReference type="InterPro" id="IPR047951">
    <property type="entry name" value="Transpos_ISL3"/>
</dbReference>
<feature type="domain" description="Transposase IS204/IS1001/IS1096/IS1165 zinc-finger" evidence="2">
    <location>
        <begin position="5"/>
        <end position="50"/>
    </location>
</feature>
<feature type="domain" description="Transposase IS204/IS1001/IS1096/IS1165 DDE" evidence="1">
    <location>
        <begin position="121"/>
        <end position="223"/>
    </location>
</feature>
<organism evidence="3 4">
    <name type="scientific">Effusibacillus consociatus</name>
    <dbReference type="NCBI Taxonomy" id="1117041"/>
    <lineage>
        <taxon>Bacteria</taxon>
        <taxon>Bacillati</taxon>
        <taxon>Bacillota</taxon>
        <taxon>Bacilli</taxon>
        <taxon>Bacillales</taxon>
        <taxon>Alicyclobacillaceae</taxon>
        <taxon>Effusibacillus</taxon>
    </lineage>
</organism>
<evidence type="ECO:0000313" key="4">
    <source>
        <dbReference type="Proteomes" id="UP001596002"/>
    </source>
</evidence>
<dbReference type="NCBIfam" id="NF033550">
    <property type="entry name" value="transpos_ISL3"/>
    <property type="match status" value="1"/>
</dbReference>
<sequence>MSPPSYCPHCGCIPNLYKHSKKEQLFMDLPMHRKRVGILVLRQRYKCRDCNRTFWELLADMDEKRAATKRLVKHIEKDSLRKTFVSISEDVGVDEKTIRNIFRDYINRLEETVRFETPKWLGLDEIHIIKPRCVITNIEERTLINLLPNRNKESVINYLYHLPNKERIQYVTMDMWQPYRDAVRTVLPKATIIIDKFHVVRMANQALETIRKDLRANLSTKERRGD</sequence>
<dbReference type="Pfam" id="PF01610">
    <property type="entry name" value="DDE_Tnp_ISL3"/>
    <property type="match status" value="1"/>
</dbReference>
<dbReference type="RefSeq" id="WP_380024825.1">
    <property type="nucleotide sequence ID" value="NZ_JBHSHC010000033.1"/>
</dbReference>
<reference evidence="4" key="1">
    <citation type="journal article" date="2019" name="Int. J. Syst. Evol. Microbiol.">
        <title>The Global Catalogue of Microorganisms (GCM) 10K type strain sequencing project: providing services to taxonomists for standard genome sequencing and annotation.</title>
        <authorList>
            <consortium name="The Broad Institute Genomics Platform"/>
            <consortium name="The Broad Institute Genome Sequencing Center for Infectious Disease"/>
            <person name="Wu L."/>
            <person name="Ma J."/>
        </authorList>
    </citation>
    <scope>NUCLEOTIDE SEQUENCE [LARGE SCALE GENOMIC DNA]</scope>
    <source>
        <strain evidence="4">WYCCWR 12678</strain>
    </source>
</reference>
<evidence type="ECO:0000259" key="2">
    <source>
        <dbReference type="Pfam" id="PF14690"/>
    </source>
</evidence>
<gene>
    <name evidence="3" type="ORF">ACFO8Q_05700</name>
</gene>
<keyword evidence="4" id="KW-1185">Reference proteome</keyword>